<reference evidence="2" key="1">
    <citation type="submission" date="2020-05" db="EMBL/GenBank/DDBJ databases">
        <authorList>
            <person name="Chiriac C."/>
            <person name="Salcher M."/>
            <person name="Ghai R."/>
            <person name="Kavagutti S V."/>
        </authorList>
    </citation>
    <scope>NUCLEOTIDE SEQUENCE</scope>
</reference>
<name>A0A6J7HAF3_9ZZZZ</name>
<proteinExistence type="predicted"/>
<feature type="region of interest" description="Disordered" evidence="1">
    <location>
        <begin position="85"/>
        <end position="105"/>
    </location>
</feature>
<evidence type="ECO:0000313" key="2">
    <source>
        <dbReference type="EMBL" id="CAB4913300.1"/>
    </source>
</evidence>
<protein>
    <submittedName>
        <fullName evidence="2">Unannotated protein</fullName>
    </submittedName>
</protein>
<evidence type="ECO:0000256" key="1">
    <source>
        <dbReference type="SAM" id="MobiDB-lite"/>
    </source>
</evidence>
<dbReference type="EMBL" id="CAFBMQ010000143">
    <property type="protein sequence ID" value="CAB4913300.1"/>
    <property type="molecule type" value="Genomic_DNA"/>
</dbReference>
<sequence>MEDAVDQHPVQLEPRAQRGGVHRVAVPADLLAVVGPVPGGQLDPVGGGQLGEHLALGPGVGHRRRHQGGQQRVDRGGGLRRLVGGDQVGVRGEPEKPGPDRPHVRDLRGHRAVVVLPGRRAGHRRLVQPAPQVPVGQLRHRRLARGQHQGQQVALPAALGGRRGRCFDLGLAQPGQLGPVGDQHRGGLGGDHQVLPERRRQLGQLLVERAQLLPPGLVELGPREHEVQVVALDQPDRLGVQAVPTGGHGRVHRVDPGEQLRVQPQRVGVRRRQRGHLALDLAQPLRGVRRRQCVEDDLGPVQQLPGPLQGDHGVLERRLVGRAGEGGDLGPLRGHAGQQRLAAVLQGQLGEGRQPERQRGRLRQRVLGGEVGGGVRRRGAHHRPVCPAAAGRRAHRLPARR</sequence>
<accession>A0A6J7HAF3</accession>
<organism evidence="2">
    <name type="scientific">freshwater metagenome</name>
    <dbReference type="NCBI Taxonomy" id="449393"/>
    <lineage>
        <taxon>unclassified sequences</taxon>
        <taxon>metagenomes</taxon>
        <taxon>ecological metagenomes</taxon>
    </lineage>
</organism>
<feature type="compositionally biased region" description="Basic and acidic residues" evidence="1">
    <location>
        <begin position="92"/>
        <end position="105"/>
    </location>
</feature>
<gene>
    <name evidence="2" type="ORF">UFOPK3609_00999</name>
</gene>
<dbReference type="AlphaFoldDB" id="A0A6J7HAF3"/>